<name>D6WZV2_TRICA</name>
<protein>
    <submittedName>
        <fullName evidence="1">Uncharacterized protein</fullName>
    </submittedName>
</protein>
<dbReference type="AlphaFoldDB" id="D6WZV2"/>
<dbReference type="HOGENOM" id="CLU_1742901_0_0_1"/>
<dbReference type="InParanoid" id="D6WZV2"/>
<reference evidence="1 2" key="1">
    <citation type="journal article" date="2008" name="Nature">
        <title>The genome of the model beetle and pest Tribolium castaneum.</title>
        <authorList>
            <consortium name="Tribolium Genome Sequencing Consortium"/>
            <person name="Richards S."/>
            <person name="Gibbs R.A."/>
            <person name="Weinstock G.M."/>
            <person name="Brown S.J."/>
            <person name="Denell R."/>
            <person name="Beeman R.W."/>
            <person name="Gibbs R."/>
            <person name="Beeman R.W."/>
            <person name="Brown S.J."/>
            <person name="Bucher G."/>
            <person name="Friedrich M."/>
            <person name="Grimmelikhuijzen C.J."/>
            <person name="Klingler M."/>
            <person name="Lorenzen M."/>
            <person name="Richards S."/>
            <person name="Roth S."/>
            <person name="Schroder R."/>
            <person name="Tautz D."/>
            <person name="Zdobnov E.M."/>
            <person name="Muzny D."/>
            <person name="Gibbs R.A."/>
            <person name="Weinstock G.M."/>
            <person name="Attaway T."/>
            <person name="Bell S."/>
            <person name="Buhay C.J."/>
            <person name="Chandrabose M.N."/>
            <person name="Chavez D."/>
            <person name="Clerk-Blankenburg K.P."/>
            <person name="Cree A."/>
            <person name="Dao M."/>
            <person name="Davis C."/>
            <person name="Chacko J."/>
            <person name="Dinh H."/>
            <person name="Dugan-Rocha S."/>
            <person name="Fowler G."/>
            <person name="Garner T.T."/>
            <person name="Garnes J."/>
            <person name="Gnirke A."/>
            <person name="Hawes A."/>
            <person name="Hernandez J."/>
            <person name="Hines S."/>
            <person name="Holder M."/>
            <person name="Hume J."/>
            <person name="Jhangiani S.N."/>
            <person name="Joshi V."/>
            <person name="Khan Z.M."/>
            <person name="Jackson L."/>
            <person name="Kovar C."/>
            <person name="Kowis A."/>
            <person name="Lee S."/>
            <person name="Lewis L.R."/>
            <person name="Margolis J."/>
            <person name="Morgan M."/>
            <person name="Nazareth L.V."/>
            <person name="Nguyen N."/>
            <person name="Okwuonu G."/>
            <person name="Parker D."/>
            <person name="Richards S."/>
            <person name="Ruiz S.J."/>
            <person name="Santibanez J."/>
            <person name="Savard J."/>
            <person name="Scherer S.E."/>
            <person name="Schneider B."/>
            <person name="Sodergren E."/>
            <person name="Tautz D."/>
            <person name="Vattahil S."/>
            <person name="Villasana D."/>
            <person name="White C.S."/>
            <person name="Wright R."/>
            <person name="Park Y."/>
            <person name="Beeman R.W."/>
            <person name="Lord J."/>
            <person name="Oppert B."/>
            <person name="Lorenzen M."/>
            <person name="Brown S."/>
            <person name="Wang L."/>
            <person name="Savard J."/>
            <person name="Tautz D."/>
            <person name="Richards S."/>
            <person name="Weinstock G."/>
            <person name="Gibbs R.A."/>
            <person name="Liu Y."/>
            <person name="Worley K."/>
            <person name="Weinstock G."/>
            <person name="Elsik C.G."/>
            <person name="Reese J.T."/>
            <person name="Elhaik E."/>
            <person name="Landan G."/>
            <person name="Graur D."/>
            <person name="Arensburger P."/>
            <person name="Atkinson P."/>
            <person name="Beeman R.W."/>
            <person name="Beidler J."/>
            <person name="Brown S.J."/>
            <person name="Demuth J.P."/>
            <person name="Drury D.W."/>
            <person name="Du Y.Z."/>
            <person name="Fujiwara H."/>
            <person name="Lorenzen M."/>
            <person name="Maselli V."/>
            <person name="Osanai M."/>
            <person name="Park Y."/>
            <person name="Robertson H.M."/>
            <person name="Tu Z."/>
            <person name="Wang J.J."/>
            <person name="Wang S."/>
            <person name="Richards S."/>
            <person name="Song H."/>
            <person name="Zhang L."/>
            <person name="Sodergren E."/>
            <person name="Werner D."/>
            <person name="Stanke M."/>
            <person name="Morgenstern B."/>
            <person name="Solovyev V."/>
            <person name="Kosarev P."/>
            <person name="Brown G."/>
            <person name="Chen H.C."/>
            <person name="Ermolaeva O."/>
            <person name="Hlavina W."/>
            <person name="Kapustin Y."/>
            <person name="Kiryutin B."/>
            <person name="Kitts P."/>
            <person name="Maglott D."/>
            <person name="Pruitt K."/>
            <person name="Sapojnikov V."/>
            <person name="Souvorov A."/>
            <person name="Mackey A.J."/>
            <person name="Waterhouse R.M."/>
            <person name="Wyder S."/>
            <person name="Zdobnov E.M."/>
            <person name="Zdobnov E.M."/>
            <person name="Wyder S."/>
            <person name="Kriventseva E.V."/>
            <person name="Kadowaki T."/>
            <person name="Bork P."/>
            <person name="Aranda M."/>
            <person name="Bao R."/>
            <person name="Beermann A."/>
            <person name="Berns N."/>
            <person name="Bolognesi R."/>
            <person name="Bonneton F."/>
            <person name="Bopp D."/>
            <person name="Brown S.J."/>
            <person name="Bucher G."/>
            <person name="Butts T."/>
            <person name="Chaumot A."/>
            <person name="Denell R.E."/>
            <person name="Ferrier D.E."/>
            <person name="Friedrich M."/>
            <person name="Gordon C.M."/>
            <person name="Jindra M."/>
            <person name="Klingler M."/>
            <person name="Lan Q."/>
            <person name="Lattorff H.M."/>
            <person name="Laudet V."/>
            <person name="von Levetsow C."/>
            <person name="Liu Z."/>
            <person name="Lutz R."/>
            <person name="Lynch J.A."/>
            <person name="da Fonseca R.N."/>
            <person name="Posnien N."/>
            <person name="Reuter R."/>
            <person name="Roth S."/>
            <person name="Savard J."/>
            <person name="Schinko J.B."/>
            <person name="Schmitt C."/>
            <person name="Schoppmeier M."/>
            <person name="Schroder R."/>
            <person name="Shippy T.D."/>
            <person name="Simonnet F."/>
            <person name="Marques-Souza H."/>
            <person name="Tautz D."/>
            <person name="Tomoyasu Y."/>
            <person name="Trauner J."/>
            <person name="Van der Zee M."/>
            <person name="Vervoort M."/>
            <person name="Wittkopp N."/>
            <person name="Wimmer E.A."/>
            <person name="Yang X."/>
            <person name="Jones A.K."/>
            <person name="Sattelle D.B."/>
            <person name="Ebert P.R."/>
            <person name="Nelson D."/>
            <person name="Scott J.G."/>
            <person name="Beeman R.W."/>
            <person name="Muthukrishnan S."/>
            <person name="Kramer K.J."/>
            <person name="Arakane Y."/>
            <person name="Beeman R.W."/>
            <person name="Zhu Q."/>
            <person name="Hogenkamp D."/>
            <person name="Dixit R."/>
            <person name="Oppert B."/>
            <person name="Jiang H."/>
            <person name="Zou Z."/>
            <person name="Marshall J."/>
            <person name="Elpidina E."/>
            <person name="Vinokurov K."/>
            <person name="Oppert C."/>
            <person name="Zou Z."/>
            <person name="Evans J."/>
            <person name="Lu Z."/>
            <person name="Zhao P."/>
            <person name="Sumathipala N."/>
            <person name="Altincicek B."/>
            <person name="Vilcinskas A."/>
            <person name="Williams M."/>
            <person name="Hultmark D."/>
            <person name="Hetru C."/>
            <person name="Jiang H."/>
            <person name="Grimmelikhuijzen C.J."/>
            <person name="Hauser F."/>
            <person name="Cazzamali G."/>
            <person name="Williamson M."/>
            <person name="Park Y."/>
            <person name="Li B."/>
            <person name="Tanaka Y."/>
            <person name="Predel R."/>
            <person name="Neupert S."/>
            <person name="Schachtner J."/>
            <person name="Verleyen P."/>
            <person name="Raible F."/>
            <person name="Bork P."/>
            <person name="Friedrich M."/>
            <person name="Walden K.K."/>
            <person name="Robertson H.M."/>
            <person name="Angeli S."/>
            <person name="Foret S."/>
            <person name="Bucher G."/>
            <person name="Schuetz S."/>
            <person name="Maleszka R."/>
            <person name="Wimmer E.A."/>
            <person name="Beeman R.W."/>
            <person name="Lorenzen M."/>
            <person name="Tomoyasu Y."/>
            <person name="Miller S.C."/>
            <person name="Grossmann D."/>
            <person name="Bucher G."/>
        </authorList>
    </citation>
    <scope>NUCLEOTIDE SEQUENCE [LARGE SCALE GENOMIC DNA]</scope>
    <source>
        <strain evidence="1 2">Georgia GA2</strain>
    </source>
</reference>
<organism evidence="1 2">
    <name type="scientific">Tribolium castaneum</name>
    <name type="common">Red flour beetle</name>
    <dbReference type="NCBI Taxonomy" id="7070"/>
    <lineage>
        <taxon>Eukaryota</taxon>
        <taxon>Metazoa</taxon>
        <taxon>Ecdysozoa</taxon>
        <taxon>Arthropoda</taxon>
        <taxon>Hexapoda</taxon>
        <taxon>Insecta</taxon>
        <taxon>Pterygota</taxon>
        <taxon>Neoptera</taxon>
        <taxon>Endopterygota</taxon>
        <taxon>Coleoptera</taxon>
        <taxon>Polyphaga</taxon>
        <taxon>Cucujiformia</taxon>
        <taxon>Tenebrionidae</taxon>
        <taxon>Tenebrionidae incertae sedis</taxon>
        <taxon>Tribolium</taxon>
    </lineage>
</organism>
<sequence>MEKTTINNRPTSVINFSYAKTLIENAKNGMIYSVSESITSLYPVSAKPPDASIAVQITRIQQNEPNSLSRNHLITFKSFFLRSTCNLIHRDASLGAVSLKLMFMPERRRPSCHRPWLYQDVGRFNAPMGNVATPSFEHRRPNGINHGTRP</sequence>
<dbReference type="Proteomes" id="UP000007266">
    <property type="component" value="Linkage group 9"/>
</dbReference>
<evidence type="ECO:0000313" key="2">
    <source>
        <dbReference type="Proteomes" id="UP000007266"/>
    </source>
</evidence>
<dbReference type="EMBL" id="KQ971372">
    <property type="protein sequence ID" value="EFA10482.1"/>
    <property type="molecule type" value="Genomic_DNA"/>
</dbReference>
<accession>D6WZV2</accession>
<reference evidence="1 2" key="2">
    <citation type="journal article" date="2010" name="Nucleic Acids Res.">
        <title>BeetleBase in 2010: revisions to provide comprehensive genomic information for Tribolium castaneum.</title>
        <authorList>
            <person name="Kim H.S."/>
            <person name="Murphy T."/>
            <person name="Xia J."/>
            <person name="Caragea D."/>
            <person name="Park Y."/>
            <person name="Beeman R.W."/>
            <person name="Lorenzen M.D."/>
            <person name="Butcher S."/>
            <person name="Manak J.R."/>
            <person name="Brown S.J."/>
        </authorList>
    </citation>
    <scope>GENOME REANNOTATION</scope>
    <source>
        <strain evidence="1 2">Georgia GA2</strain>
    </source>
</reference>
<keyword evidence="2" id="KW-1185">Reference proteome</keyword>
<proteinExistence type="predicted"/>
<evidence type="ECO:0000313" key="1">
    <source>
        <dbReference type="EMBL" id="EFA10482.1"/>
    </source>
</evidence>
<gene>
    <name evidence="1" type="primary">GLEAN_12728</name>
    <name evidence="1" type="ORF">TcasGA2_TC012728</name>
</gene>